<gene>
    <name evidence="8" type="ORF">P4826_12750</name>
</gene>
<feature type="transmembrane region" description="Helical" evidence="6">
    <location>
        <begin position="298"/>
        <end position="322"/>
    </location>
</feature>
<evidence type="ECO:0000256" key="2">
    <source>
        <dbReference type="ARBA" id="ARBA00022553"/>
    </source>
</evidence>
<reference evidence="8 9" key="1">
    <citation type="submission" date="2023-03" db="EMBL/GenBank/DDBJ databases">
        <title>Diaphorobacter basophil sp. nov., isolated from a sewage-treatment plant.</title>
        <authorList>
            <person name="Yang K."/>
        </authorList>
    </citation>
    <scope>NUCLEOTIDE SEQUENCE [LARGE SCALE GENOMIC DNA]</scope>
    <source>
        <strain evidence="8 9">Y-1</strain>
    </source>
</reference>
<keyword evidence="9" id="KW-1185">Reference proteome</keyword>
<keyword evidence="2" id="KW-0597">Phosphoprotein</keyword>
<dbReference type="GO" id="GO:0016301">
    <property type="term" value="F:kinase activity"/>
    <property type="evidence" value="ECO:0007669"/>
    <property type="project" value="UniProtKB-KW"/>
</dbReference>
<evidence type="ECO:0000256" key="6">
    <source>
        <dbReference type="SAM" id="Phobius"/>
    </source>
</evidence>
<dbReference type="InterPro" id="IPR036890">
    <property type="entry name" value="HATPase_C_sf"/>
</dbReference>
<keyword evidence="4 8" id="KW-0418">Kinase</keyword>
<dbReference type="InterPro" id="IPR011712">
    <property type="entry name" value="Sig_transdc_His_kin_sub3_dim/P"/>
</dbReference>
<dbReference type="Proteomes" id="UP001303211">
    <property type="component" value="Chromosome"/>
</dbReference>
<evidence type="ECO:0000259" key="7">
    <source>
        <dbReference type="PROSITE" id="PS50885"/>
    </source>
</evidence>
<dbReference type="Gene3D" id="6.10.340.10">
    <property type="match status" value="1"/>
</dbReference>
<dbReference type="Pfam" id="PF07730">
    <property type="entry name" value="HisKA_3"/>
    <property type="match status" value="1"/>
</dbReference>
<dbReference type="RefSeq" id="WP_317700750.1">
    <property type="nucleotide sequence ID" value="NZ_CP136921.1"/>
</dbReference>
<dbReference type="InterPro" id="IPR003660">
    <property type="entry name" value="HAMP_dom"/>
</dbReference>
<organism evidence="8 9">
    <name type="scientific">Diaphorobacter limosus</name>
    <dbReference type="NCBI Taxonomy" id="3036128"/>
    <lineage>
        <taxon>Bacteria</taxon>
        <taxon>Pseudomonadati</taxon>
        <taxon>Pseudomonadota</taxon>
        <taxon>Betaproteobacteria</taxon>
        <taxon>Burkholderiales</taxon>
        <taxon>Comamonadaceae</taxon>
        <taxon>Diaphorobacter</taxon>
    </lineage>
</organism>
<dbReference type="PANTHER" id="PTHR24421">
    <property type="entry name" value="NITRATE/NITRITE SENSOR PROTEIN NARX-RELATED"/>
    <property type="match status" value="1"/>
</dbReference>
<dbReference type="Gene3D" id="1.20.5.1930">
    <property type="match status" value="1"/>
</dbReference>
<dbReference type="Gene3D" id="3.30.565.10">
    <property type="entry name" value="Histidine kinase-like ATPase, C-terminal domain"/>
    <property type="match status" value="1"/>
</dbReference>
<dbReference type="CDD" id="cd16917">
    <property type="entry name" value="HATPase_UhpB-NarQ-NarX-like"/>
    <property type="match status" value="1"/>
</dbReference>
<keyword evidence="6" id="KW-0812">Transmembrane</keyword>
<evidence type="ECO:0000313" key="9">
    <source>
        <dbReference type="Proteomes" id="UP001303211"/>
    </source>
</evidence>
<evidence type="ECO:0000256" key="5">
    <source>
        <dbReference type="ARBA" id="ARBA00023012"/>
    </source>
</evidence>
<sequence length="612" mass="65034">MRRSLIQPTDPDGVPPPREPWWRRLNPWRHFAAALGWAMFSLVVVGALLAAEWAASEAERQVAAAARVRLQQTANQAADALLTQLQLRLAAMRATAAQWPLQPERGADWQARLAALQIQQPELGWLGAIDGQGRWLAATAALQDADLLPGQAWLARARLAPVVVLHRSHAQGALDTLVLAVPMMAREGAAPGVLLAQLPWLWLQAELDAQLRAIGDGTPVELLLTGPGGQVLAGPASARALPPGGDLSAAGRYLLGHASAAPAADAGAGQASPEAVWQLWVREAAAQALAPARQTHRAVLMGVLVVGLLAALAAVVVARWLLRRLDALARQAQQVGQGRRQAVDIPTGRDEVHVIGVTLAQLIGHWQDEKAALTRLNADLDARVAARTARIERLAQDARHAAVTRERLRLARGLHDTLAHSLMALLTQIRLMRKLGPSWSREQLDAELADTETLAASGLAEARAAIGQMRDAGVHDNGLGPELQALLQRFAERSAAQVEAHIDAAAADLVDERAAMVLAMAREALRNVERHAGAHQVSLSLAPLDAPDAGGDAPAPWRLVLRDDGCGFDPGAIPDGHFGLVGLREQAQQLGATLHIDSAPGQGCRVQLDFAG</sequence>
<name>A0ABZ0IZ65_9BURK</name>
<keyword evidence="3" id="KW-0808">Transferase</keyword>
<comment type="subcellular location">
    <subcellularLocation>
        <location evidence="1">Membrane</location>
    </subcellularLocation>
</comment>
<evidence type="ECO:0000256" key="1">
    <source>
        <dbReference type="ARBA" id="ARBA00004370"/>
    </source>
</evidence>
<keyword evidence="5" id="KW-0902">Two-component regulatory system</keyword>
<feature type="transmembrane region" description="Helical" evidence="6">
    <location>
        <begin position="31"/>
        <end position="51"/>
    </location>
</feature>
<dbReference type="SUPFAM" id="SSF55874">
    <property type="entry name" value="ATPase domain of HSP90 chaperone/DNA topoisomerase II/histidine kinase"/>
    <property type="match status" value="1"/>
</dbReference>
<dbReference type="PROSITE" id="PS50885">
    <property type="entry name" value="HAMP"/>
    <property type="match status" value="1"/>
</dbReference>
<dbReference type="EMBL" id="CP136921">
    <property type="protein sequence ID" value="WOO31275.1"/>
    <property type="molecule type" value="Genomic_DNA"/>
</dbReference>
<dbReference type="InterPro" id="IPR050482">
    <property type="entry name" value="Sensor_HK_TwoCompSys"/>
</dbReference>
<keyword evidence="6" id="KW-1133">Transmembrane helix</keyword>
<evidence type="ECO:0000256" key="4">
    <source>
        <dbReference type="ARBA" id="ARBA00022777"/>
    </source>
</evidence>
<proteinExistence type="predicted"/>
<dbReference type="Gene3D" id="3.30.450.20">
    <property type="entry name" value="PAS domain"/>
    <property type="match status" value="1"/>
</dbReference>
<accession>A0ABZ0IZ65</accession>
<dbReference type="PANTHER" id="PTHR24421:SF58">
    <property type="entry name" value="SIGNAL TRANSDUCTION HISTIDINE-PROTEIN KINASE_PHOSPHATASE UHPB"/>
    <property type="match status" value="1"/>
</dbReference>
<evidence type="ECO:0000313" key="8">
    <source>
        <dbReference type="EMBL" id="WOO31275.1"/>
    </source>
</evidence>
<keyword evidence="6" id="KW-0472">Membrane</keyword>
<evidence type="ECO:0000256" key="3">
    <source>
        <dbReference type="ARBA" id="ARBA00022679"/>
    </source>
</evidence>
<feature type="domain" description="HAMP" evidence="7">
    <location>
        <begin position="319"/>
        <end position="371"/>
    </location>
</feature>
<protein>
    <submittedName>
        <fullName evidence="8">Histidine kinase</fullName>
    </submittedName>
</protein>